<dbReference type="SMART" id="SM00554">
    <property type="entry name" value="FAS1"/>
    <property type="match status" value="1"/>
</dbReference>
<proteinExistence type="predicted"/>
<dbReference type="SUPFAM" id="SSF82153">
    <property type="entry name" value="FAS1 domain"/>
    <property type="match status" value="2"/>
</dbReference>
<dbReference type="EMBL" id="CAJNJQ010001706">
    <property type="protein sequence ID" value="CAE7146456.1"/>
    <property type="molecule type" value="Genomic_DNA"/>
</dbReference>
<comment type="caution">
    <text evidence="4">The sequence shown here is derived from an EMBL/GenBank/DDBJ whole genome shotgun (WGS) entry which is preliminary data.</text>
</comment>
<feature type="compositionally biased region" description="Low complexity" evidence="1">
    <location>
        <begin position="122"/>
        <end position="133"/>
    </location>
</feature>
<dbReference type="Pfam" id="PF02469">
    <property type="entry name" value="Fasciclin"/>
    <property type="match status" value="1"/>
</dbReference>
<dbReference type="AlphaFoldDB" id="A0A8H3E2Q4"/>
<evidence type="ECO:0000256" key="2">
    <source>
        <dbReference type="SAM" id="SignalP"/>
    </source>
</evidence>
<feature type="signal peptide" evidence="2">
    <location>
        <begin position="1"/>
        <end position="20"/>
    </location>
</feature>
<protein>
    <recommendedName>
        <fullName evidence="3">FAS1 domain-containing protein</fullName>
    </recommendedName>
</protein>
<feature type="region of interest" description="Disordered" evidence="1">
    <location>
        <begin position="113"/>
        <end position="149"/>
    </location>
</feature>
<evidence type="ECO:0000259" key="3">
    <source>
        <dbReference type="PROSITE" id="PS50213"/>
    </source>
</evidence>
<gene>
    <name evidence="4" type="ORF">RDB_LOCUS83853</name>
</gene>
<name>A0A8H3E2Q4_9AGAM</name>
<evidence type="ECO:0000313" key="4">
    <source>
        <dbReference type="EMBL" id="CAE7146456.1"/>
    </source>
</evidence>
<feature type="domain" description="FAS1" evidence="3">
    <location>
        <begin position="211"/>
        <end position="339"/>
    </location>
</feature>
<feature type="chain" id="PRO_5034307785" description="FAS1 domain-containing protein" evidence="2">
    <location>
        <begin position="21"/>
        <end position="344"/>
    </location>
</feature>
<accession>A0A8H3E2Q4</accession>
<reference evidence="4" key="1">
    <citation type="submission" date="2021-01" db="EMBL/GenBank/DDBJ databases">
        <authorList>
            <person name="Kaushik A."/>
        </authorList>
    </citation>
    <scope>NUCLEOTIDE SEQUENCE</scope>
    <source>
        <strain evidence="4">AG5</strain>
    </source>
</reference>
<evidence type="ECO:0000313" key="5">
    <source>
        <dbReference type="Proteomes" id="UP000663827"/>
    </source>
</evidence>
<dbReference type="PROSITE" id="PS50213">
    <property type="entry name" value="FAS1"/>
    <property type="match status" value="1"/>
</dbReference>
<evidence type="ECO:0000256" key="1">
    <source>
        <dbReference type="SAM" id="MobiDB-lite"/>
    </source>
</evidence>
<organism evidence="4 5">
    <name type="scientific">Rhizoctonia solani</name>
    <dbReference type="NCBI Taxonomy" id="456999"/>
    <lineage>
        <taxon>Eukaryota</taxon>
        <taxon>Fungi</taxon>
        <taxon>Dikarya</taxon>
        <taxon>Basidiomycota</taxon>
        <taxon>Agaricomycotina</taxon>
        <taxon>Agaricomycetes</taxon>
        <taxon>Cantharellales</taxon>
        <taxon>Ceratobasidiaceae</taxon>
        <taxon>Rhizoctonia</taxon>
    </lineage>
</organism>
<keyword evidence="2" id="KW-0732">Signal</keyword>
<dbReference type="Proteomes" id="UP000663827">
    <property type="component" value="Unassembled WGS sequence"/>
</dbReference>
<dbReference type="Gene3D" id="2.30.180.10">
    <property type="entry name" value="FAS1 domain"/>
    <property type="match status" value="1"/>
</dbReference>
<dbReference type="InterPro" id="IPR000782">
    <property type="entry name" value="FAS1_domain"/>
</dbReference>
<dbReference type="InterPro" id="IPR036378">
    <property type="entry name" value="FAS1_dom_sf"/>
</dbReference>
<sequence length="344" mass="38831">MMFLTRVVPALIAASSFVQASAVVSRSNDGEGIFYDFVDELYKNNLTILADNYKRIGYGEGGRYIVDTLESGKELTILAPEDDAFDSDNKDLDPLVIEYSTLFGDIDNHFSTGEHYRRGHSQTRSTGRSTMSRSKGKNGKRSESESSPYDSPFQVQIIDQFKSYWKRWTEDLILIDRPVGDAKVVKRFSFKKLKVLVIDAVLTLPPKVSKLLCSPILKTAPKGLTKFAEALKKAGLDYVLDDKDELTLFAPVDECLDDLDKLEKDDLSSFLKNHFFFGKIVYSPLFPKICEAKAESGKELKFSYENDIHYVSCGKSKAVLLRKDVIPWNGVVHVIDRPLNCDYD</sequence>